<reference evidence="2 3" key="1">
    <citation type="submission" date="2018-11" db="EMBL/GenBank/DDBJ databases">
        <title>Complete genome sequence of Nocardioides baekrokdamisoli strain KCTC 39748.</title>
        <authorList>
            <person name="Kang S.W."/>
            <person name="Lee K.C."/>
            <person name="Kim K.K."/>
            <person name="Kim J.S."/>
            <person name="Kim D.S."/>
            <person name="Ko S.H."/>
            <person name="Yang S.H."/>
            <person name="Shin Y.K."/>
            <person name="Lee J.S."/>
        </authorList>
    </citation>
    <scope>NUCLEOTIDE SEQUENCE [LARGE SCALE GENOMIC DNA]</scope>
    <source>
        <strain evidence="2 3">KCTC 39748</strain>
    </source>
</reference>
<organism evidence="2 3">
    <name type="scientific">Nocardioides baekrokdamisoli</name>
    <dbReference type="NCBI Taxonomy" id="1804624"/>
    <lineage>
        <taxon>Bacteria</taxon>
        <taxon>Bacillati</taxon>
        <taxon>Actinomycetota</taxon>
        <taxon>Actinomycetes</taxon>
        <taxon>Propionibacteriales</taxon>
        <taxon>Nocardioidaceae</taxon>
        <taxon>Nocardioides</taxon>
    </lineage>
</organism>
<keyword evidence="3" id="KW-1185">Reference proteome</keyword>
<dbReference type="RefSeq" id="WP_125566872.1">
    <property type="nucleotide sequence ID" value="NZ_AP019307.1"/>
</dbReference>
<dbReference type="EMBL" id="AP019307">
    <property type="protein sequence ID" value="BBH16453.1"/>
    <property type="molecule type" value="Genomic_DNA"/>
</dbReference>
<sequence length="70" mass="7620">MSILWWLAPTALTTSVAMLWVARAGRDRVVDNDAAVAKLAKALQSAGPQTYAVRSKPTQRSTGVARRRPQ</sequence>
<accession>A0A3G9IVU5</accession>
<protein>
    <submittedName>
        <fullName evidence="2">Uncharacterized protein</fullName>
    </submittedName>
</protein>
<feature type="region of interest" description="Disordered" evidence="1">
    <location>
        <begin position="50"/>
        <end position="70"/>
    </location>
</feature>
<evidence type="ECO:0000313" key="3">
    <source>
        <dbReference type="Proteomes" id="UP000271573"/>
    </source>
</evidence>
<name>A0A3G9IVU5_9ACTN</name>
<dbReference type="AlphaFoldDB" id="A0A3G9IVU5"/>
<proteinExistence type="predicted"/>
<gene>
    <name evidence="2" type="ORF">Back2_07400</name>
</gene>
<evidence type="ECO:0000256" key="1">
    <source>
        <dbReference type="SAM" id="MobiDB-lite"/>
    </source>
</evidence>
<dbReference type="Proteomes" id="UP000271573">
    <property type="component" value="Chromosome"/>
</dbReference>
<dbReference type="KEGG" id="nbe:Back2_07400"/>
<evidence type="ECO:0000313" key="2">
    <source>
        <dbReference type="EMBL" id="BBH16453.1"/>
    </source>
</evidence>
<dbReference type="OrthoDB" id="3785987at2"/>